<sequence>MAFSPLRSKAHHRGLSFSLPSEFHPSMFHFDENLSRIRASEAATCSPLLSMNERINSLKNVYESTDDLLQLPHNQQIISQDQKRIDQLLDGCTSAKDLISQTKQDKKVKEDDPKVIENLRSKQNVLPFEKDDEEMDIICMLKDTESVTITMIESLLPYVMGTKVQSRQSGWSLVSKLIHSKKVSDQIEDIDFNEFKNVDSFLQLSQEDEELMNHLKKIDWSIQILEEELDCLFRQLIKTRVFLLNIVNH</sequence>
<reference evidence="1" key="1">
    <citation type="submission" date="2019-10" db="EMBL/GenBank/DDBJ databases">
        <authorList>
            <person name="Zhang R."/>
            <person name="Pan Y."/>
            <person name="Wang J."/>
            <person name="Ma R."/>
            <person name="Yu S."/>
        </authorList>
    </citation>
    <scope>NUCLEOTIDE SEQUENCE</scope>
    <source>
        <strain evidence="1">LA-IB0</strain>
        <tissue evidence="1">Leaf</tissue>
    </source>
</reference>
<dbReference type="Proteomes" id="UP000826271">
    <property type="component" value="Unassembled WGS sequence"/>
</dbReference>
<dbReference type="Pfam" id="PF03087">
    <property type="entry name" value="BPS1"/>
    <property type="match status" value="1"/>
</dbReference>
<proteinExistence type="predicted"/>
<dbReference type="PANTHER" id="PTHR33070:SF129">
    <property type="entry name" value="DUF241 DOMAIN PROTEIN"/>
    <property type="match status" value="1"/>
</dbReference>
<name>A0AAV6WHX2_9LAMI</name>
<evidence type="ECO:0008006" key="3">
    <source>
        <dbReference type="Google" id="ProtNLM"/>
    </source>
</evidence>
<evidence type="ECO:0000313" key="1">
    <source>
        <dbReference type="EMBL" id="KAG8368022.1"/>
    </source>
</evidence>
<gene>
    <name evidence="1" type="ORF">BUALT_Bualt15G0002000</name>
</gene>
<organism evidence="1 2">
    <name type="scientific">Buddleja alternifolia</name>
    <dbReference type="NCBI Taxonomy" id="168488"/>
    <lineage>
        <taxon>Eukaryota</taxon>
        <taxon>Viridiplantae</taxon>
        <taxon>Streptophyta</taxon>
        <taxon>Embryophyta</taxon>
        <taxon>Tracheophyta</taxon>
        <taxon>Spermatophyta</taxon>
        <taxon>Magnoliopsida</taxon>
        <taxon>eudicotyledons</taxon>
        <taxon>Gunneridae</taxon>
        <taxon>Pentapetalae</taxon>
        <taxon>asterids</taxon>
        <taxon>lamiids</taxon>
        <taxon>Lamiales</taxon>
        <taxon>Scrophulariaceae</taxon>
        <taxon>Buddlejeae</taxon>
        <taxon>Buddleja</taxon>
    </lineage>
</organism>
<dbReference type="PANTHER" id="PTHR33070">
    <property type="entry name" value="OS06G0725500 PROTEIN"/>
    <property type="match status" value="1"/>
</dbReference>
<dbReference type="GO" id="GO:0048364">
    <property type="term" value="P:root development"/>
    <property type="evidence" value="ECO:0007669"/>
    <property type="project" value="InterPro"/>
</dbReference>
<dbReference type="GO" id="GO:0048367">
    <property type="term" value="P:shoot system development"/>
    <property type="evidence" value="ECO:0007669"/>
    <property type="project" value="InterPro"/>
</dbReference>
<dbReference type="EMBL" id="WHWC01000015">
    <property type="protein sequence ID" value="KAG8368022.1"/>
    <property type="molecule type" value="Genomic_DNA"/>
</dbReference>
<dbReference type="AlphaFoldDB" id="A0AAV6WHX2"/>
<keyword evidence="2" id="KW-1185">Reference proteome</keyword>
<comment type="caution">
    <text evidence="1">The sequence shown here is derived from an EMBL/GenBank/DDBJ whole genome shotgun (WGS) entry which is preliminary data.</text>
</comment>
<dbReference type="InterPro" id="IPR004320">
    <property type="entry name" value="BPS1_pln"/>
</dbReference>
<protein>
    <recommendedName>
        <fullName evidence="3">DUF4378 domain-containing protein</fullName>
    </recommendedName>
</protein>
<evidence type="ECO:0000313" key="2">
    <source>
        <dbReference type="Proteomes" id="UP000826271"/>
    </source>
</evidence>
<accession>A0AAV6WHX2</accession>